<accession>A0A4Y2M4V3</accession>
<dbReference type="Proteomes" id="UP000499080">
    <property type="component" value="Unassembled WGS sequence"/>
</dbReference>
<evidence type="ECO:0000313" key="1">
    <source>
        <dbReference type="EMBL" id="GBN21531.1"/>
    </source>
</evidence>
<sequence>VTSKSFDHQKICKFIDLVTEKVEGLADIRGFGGQNDHLIALSEDCTKLSMMFPSYYPWL</sequence>
<proteinExistence type="predicted"/>
<name>A0A4Y2M4V3_ARAVE</name>
<dbReference type="AlphaFoldDB" id="A0A4Y2M4V3"/>
<dbReference type="EMBL" id="BGPR01121482">
    <property type="protein sequence ID" value="GBN21584.1"/>
    <property type="molecule type" value="Genomic_DNA"/>
</dbReference>
<dbReference type="EMBL" id="BGPR01121479">
    <property type="protein sequence ID" value="GBN21573.1"/>
    <property type="molecule type" value="Genomic_DNA"/>
</dbReference>
<feature type="non-terminal residue" evidence="3">
    <location>
        <position position="1"/>
    </location>
</feature>
<reference evidence="3 5" key="1">
    <citation type="journal article" date="2019" name="Sci. Rep.">
        <title>Orb-weaving spider Araneus ventricosus genome elucidates the spidroin gene catalogue.</title>
        <authorList>
            <person name="Kono N."/>
            <person name="Nakamura H."/>
            <person name="Ohtoshi R."/>
            <person name="Moran D.A.P."/>
            <person name="Shinohara A."/>
            <person name="Yoshida Y."/>
            <person name="Fujiwara M."/>
            <person name="Mori M."/>
            <person name="Tomita M."/>
            <person name="Arakawa K."/>
        </authorList>
    </citation>
    <scope>NUCLEOTIDE SEQUENCE [LARGE SCALE GENOMIC DNA]</scope>
</reference>
<keyword evidence="5" id="KW-1185">Reference proteome</keyword>
<dbReference type="EMBL" id="BGPR01121464">
    <property type="protein sequence ID" value="GBN21531.1"/>
    <property type="molecule type" value="Genomic_DNA"/>
</dbReference>
<evidence type="ECO:0000313" key="2">
    <source>
        <dbReference type="EMBL" id="GBN21573.1"/>
    </source>
</evidence>
<gene>
    <name evidence="2" type="ORF">AVEN_104951_1</name>
    <name evidence="3" type="ORF">AVEN_143010_1</name>
    <name evidence="4" type="ORF">AVEN_175927_1</name>
    <name evidence="1" type="ORF">AVEN_193623_1</name>
</gene>
<protein>
    <submittedName>
        <fullName evidence="3">Uncharacterized protein</fullName>
    </submittedName>
</protein>
<dbReference type="EMBL" id="BGPR01121485">
    <property type="protein sequence ID" value="GBN21590.1"/>
    <property type="molecule type" value="Genomic_DNA"/>
</dbReference>
<comment type="caution">
    <text evidence="3">The sequence shown here is derived from an EMBL/GenBank/DDBJ whole genome shotgun (WGS) entry which is preliminary data.</text>
</comment>
<evidence type="ECO:0000313" key="5">
    <source>
        <dbReference type="Proteomes" id="UP000499080"/>
    </source>
</evidence>
<organism evidence="3 5">
    <name type="scientific">Araneus ventricosus</name>
    <name type="common">Orbweaver spider</name>
    <name type="synonym">Epeira ventricosa</name>
    <dbReference type="NCBI Taxonomy" id="182803"/>
    <lineage>
        <taxon>Eukaryota</taxon>
        <taxon>Metazoa</taxon>
        <taxon>Ecdysozoa</taxon>
        <taxon>Arthropoda</taxon>
        <taxon>Chelicerata</taxon>
        <taxon>Arachnida</taxon>
        <taxon>Araneae</taxon>
        <taxon>Araneomorphae</taxon>
        <taxon>Entelegynae</taxon>
        <taxon>Araneoidea</taxon>
        <taxon>Araneidae</taxon>
        <taxon>Araneus</taxon>
    </lineage>
</organism>
<evidence type="ECO:0000313" key="4">
    <source>
        <dbReference type="EMBL" id="GBN21590.1"/>
    </source>
</evidence>
<evidence type="ECO:0000313" key="3">
    <source>
        <dbReference type="EMBL" id="GBN21584.1"/>
    </source>
</evidence>